<dbReference type="InterPro" id="IPR051790">
    <property type="entry name" value="Cytochrome_c-biogenesis_DsbD"/>
</dbReference>
<feature type="transmembrane region" description="Helical" evidence="1">
    <location>
        <begin position="129"/>
        <end position="151"/>
    </location>
</feature>
<feature type="transmembrane region" description="Helical" evidence="1">
    <location>
        <begin position="163"/>
        <end position="188"/>
    </location>
</feature>
<accession>A0A098YD14</accession>
<dbReference type="EMBL" id="JPMX01000007">
    <property type="protein sequence ID" value="KGH48374.1"/>
    <property type="molecule type" value="Genomic_DNA"/>
</dbReference>
<dbReference type="PANTHER" id="PTHR31272">
    <property type="entry name" value="CYTOCHROME C-TYPE BIOGENESIS PROTEIN HI_1454-RELATED"/>
    <property type="match status" value="1"/>
</dbReference>
<name>A0A098YD14_9ACTN</name>
<gene>
    <name evidence="2" type="ORF">IN07_02295</name>
</gene>
<dbReference type="STRING" id="1522368.IN07_02295"/>
<feature type="transmembrane region" description="Helical" evidence="1">
    <location>
        <begin position="95"/>
        <end position="117"/>
    </location>
</feature>
<keyword evidence="1" id="KW-0812">Transmembrane</keyword>
<evidence type="ECO:0000313" key="3">
    <source>
        <dbReference type="Proteomes" id="UP000029713"/>
    </source>
</evidence>
<comment type="caution">
    <text evidence="2">The sequence shown here is derived from an EMBL/GenBank/DDBJ whole genome shotgun (WGS) entry which is preliminary data.</text>
</comment>
<evidence type="ECO:0000313" key="2">
    <source>
        <dbReference type="EMBL" id="KGH48374.1"/>
    </source>
</evidence>
<reference evidence="2 3" key="1">
    <citation type="submission" date="2014-07" db="EMBL/GenBank/DDBJ databases">
        <title>Biosystematic studies on Modestobacter strains isolated from extreme hyper-arid desert soil and from historic building.</title>
        <authorList>
            <person name="Bukarasam K."/>
            <person name="Bull A."/>
            <person name="Girard G."/>
            <person name="van Wezel G."/>
            <person name="Goodfellow M."/>
        </authorList>
    </citation>
    <scope>NUCLEOTIDE SEQUENCE [LARGE SCALE GENOMIC DNA]</scope>
    <source>
        <strain evidence="2 3">KNN45-2b</strain>
    </source>
</reference>
<keyword evidence="1" id="KW-0472">Membrane</keyword>
<dbReference type="AlphaFoldDB" id="A0A098YD14"/>
<dbReference type="PANTHER" id="PTHR31272:SF4">
    <property type="entry name" value="CYTOCHROME C-TYPE BIOGENESIS PROTEIN HI_1454-RELATED"/>
    <property type="match status" value="1"/>
</dbReference>
<proteinExistence type="predicted"/>
<feature type="transmembrane region" description="Helical" evidence="1">
    <location>
        <begin position="208"/>
        <end position="230"/>
    </location>
</feature>
<dbReference type="OrthoDB" id="9803065at2"/>
<keyword evidence="1" id="KW-1133">Transmembrane helix</keyword>
<feature type="transmembrane region" description="Helical" evidence="1">
    <location>
        <begin position="14"/>
        <end position="38"/>
    </location>
</feature>
<feature type="transmembrane region" description="Helical" evidence="1">
    <location>
        <begin position="242"/>
        <end position="263"/>
    </location>
</feature>
<keyword evidence="3" id="KW-1185">Reference proteome</keyword>
<sequence>MVEAIRELIGDGPLLVAAAVAALAGLISFASPCVLPLVPGYLSYVTGLVGSAPRTAAPVPASAGAVSGGQPLTGGASVATAVGPVDERASRGRMVLGSVLFVLGFTVVFVAISSAVGGLGRLLLEYNDVITRVMGLVTIVVGLGFLGWLPFLQRTARISARPAVGLAGAPLLGVVFGLGWTPCLGPTLQAVQSLAFSEATVGRGAFLGLAYCLGLGVPFVLVALGARWAVGAMSFLRRNARTVTRIGGVVLIGVGLMLVTGAWTELMIWLRGWLAATGLAESAPL</sequence>
<protein>
    <submittedName>
        <fullName evidence="2">Cytochrome C biogenesis protein ResC</fullName>
    </submittedName>
</protein>
<dbReference type="Proteomes" id="UP000029713">
    <property type="component" value="Unassembled WGS sequence"/>
</dbReference>
<organism evidence="2 3">
    <name type="scientific">Modestobacter caceresii</name>
    <dbReference type="NCBI Taxonomy" id="1522368"/>
    <lineage>
        <taxon>Bacteria</taxon>
        <taxon>Bacillati</taxon>
        <taxon>Actinomycetota</taxon>
        <taxon>Actinomycetes</taxon>
        <taxon>Geodermatophilales</taxon>
        <taxon>Geodermatophilaceae</taxon>
        <taxon>Modestobacter</taxon>
    </lineage>
</organism>
<evidence type="ECO:0000256" key="1">
    <source>
        <dbReference type="SAM" id="Phobius"/>
    </source>
</evidence>